<sequence>MKIATHPDTGCLFRGKGMNSLRWALYAALACVAQAAGAADPAECRRIDEDAARLACYDEAFRSAQTEIVSEPYTAIDFHELWVNLSGHRGKKVEVEGEISNLAAPGLVSFGKQLPSANTIQVKTDQLDRELRLRILETCNRSCAVIVKGVVSTRGQNHILADDIVIKRALTPLERREQGRR</sequence>
<keyword evidence="1" id="KW-0732">Signal</keyword>
<accession>A0ABX1NVT0</accession>
<dbReference type="EMBL" id="WTVP01000026">
    <property type="protein sequence ID" value="NMG16032.1"/>
    <property type="molecule type" value="Genomic_DNA"/>
</dbReference>
<gene>
    <name evidence="2" type="ORF">GPA24_10855</name>
</gene>
<organism evidence="2 3">
    <name type="scientific">Aromatoleum bremense</name>
    <dbReference type="NCBI Taxonomy" id="76115"/>
    <lineage>
        <taxon>Bacteria</taxon>
        <taxon>Pseudomonadati</taxon>
        <taxon>Pseudomonadota</taxon>
        <taxon>Betaproteobacteria</taxon>
        <taxon>Rhodocyclales</taxon>
        <taxon>Rhodocyclaceae</taxon>
        <taxon>Aromatoleum</taxon>
    </lineage>
</organism>
<evidence type="ECO:0000313" key="3">
    <source>
        <dbReference type="Proteomes" id="UP000633943"/>
    </source>
</evidence>
<feature type="chain" id="PRO_5046364507" evidence="1">
    <location>
        <begin position="39"/>
        <end position="181"/>
    </location>
</feature>
<evidence type="ECO:0000313" key="2">
    <source>
        <dbReference type="EMBL" id="NMG16032.1"/>
    </source>
</evidence>
<protein>
    <submittedName>
        <fullName evidence="2">Uncharacterized protein</fullName>
    </submittedName>
</protein>
<dbReference type="Proteomes" id="UP000633943">
    <property type="component" value="Unassembled WGS sequence"/>
</dbReference>
<keyword evidence="3" id="KW-1185">Reference proteome</keyword>
<evidence type="ECO:0000256" key="1">
    <source>
        <dbReference type="SAM" id="SignalP"/>
    </source>
</evidence>
<dbReference type="RefSeq" id="WP_169202634.1">
    <property type="nucleotide sequence ID" value="NZ_CP059467.1"/>
</dbReference>
<proteinExistence type="predicted"/>
<feature type="signal peptide" evidence="1">
    <location>
        <begin position="1"/>
        <end position="38"/>
    </location>
</feature>
<comment type="caution">
    <text evidence="2">The sequence shown here is derived from an EMBL/GenBank/DDBJ whole genome shotgun (WGS) entry which is preliminary data.</text>
</comment>
<reference evidence="2 3" key="1">
    <citation type="submission" date="2019-12" db="EMBL/GenBank/DDBJ databases">
        <title>Comparative genomics gives insights into the taxonomy of the Azoarcus-Aromatoleum group and reveals separate origins of nif in the plant-associated Azoarcus and non-plant-associated Aromatoleum sub-groups.</title>
        <authorList>
            <person name="Lafos M."/>
            <person name="Maluk M."/>
            <person name="Batista M."/>
            <person name="Junghare M."/>
            <person name="Carmona M."/>
            <person name="Faoro H."/>
            <person name="Cruz L.M."/>
            <person name="Battistoni F."/>
            <person name="De Souza E."/>
            <person name="Pedrosa F."/>
            <person name="Chen W.-M."/>
            <person name="Poole P.S."/>
            <person name="Dixon R.A."/>
            <person name="James E.K."/>
        </authorList>
    </citation>
    <scope>NUCLEOTIDE SEQUENCE [LARGE SCALE GENOMIC DNA]</scope>
    <source>
        <strain evidence="2 3">PbN1</strain>
    </source>
</reference>
<name>A0ABX1NVT0_9RHOO</name>